<keyword evidence="8" id="KW-1185">Reference proteome</keyword>
<feature type="transmembrane region" description="Helical" evidence="6">
    <location>
        <begin position="6"/>
        <end position="27"/>
    </location>
</feature>
<feature type="transmembrane region" description="Helical" evidence="6">
    <location>
        <begin position="251"/>
        <end position="271"/>
    </location>
</feature>
<keyword evidence="4 6" id="KW-1133">Transmembrane helix</keyword>
<evidence type="ECO:0000256" key="2">
    <source>
        <dbReference type="ARBA" id="ARBA00007511"/>
    </source>
</evidence>
<dbReference type="PANTHER" id="PTHR30238:SF0">
    <property type="entry name" value="THYLAKOID MEMBRANE PROTEIN TERC, CHLOROPLASTIC"/>
    <property type="match status" value="1"/>
</dbReference>
<comment type="subcellular location">
    <subcellularLocation>
        <location evidence="1">Membrane</location>
        <topology evidence="1">Multi-pass membrane protein</topology>
    </subcellularLocation>
</comment>
<gene>
    <name evidence="7" type="ORF">FL583_28965</name>
</gene>
<comment type="caution">
    <text evidence="7">The sequence shown here is derived from an EMBL/GenBank/DDBJ whole genome shotgun (WGS) entry which is preliminary data.</text>
</comment>
<sequence length="332" mass="37483">MDVPAWVEWGVLGTLFVLLAFDVWVIGRRPHEPSIRESTLGVIGYVAIALIFGVGIWWLAGGRYAGEYYAGWLTEYSLSVDNLFVFLIIMSRFKVPRIYQQKVLLIGIILALVLRGLFIAAGAAAIERFIWVFFLFGGFLLYTAWNLAFHHEDEEEFKENVLIRWSRRVLPISKDFGDGKLRTREKGKRLWTPMVVVLIAIGTTDLLFAFDSIPAIFGLTREPFLIFTANVFALMGLRQLYFLLGGLLDRLIYLSVGLAFILAFIGVKLILEALHENTLPFINGGHPVEWVPEVPIWASLVVIVGTLGVTTLASLWRSRRPASDRELTSVEH</sequence>
<protein>
    <submittedName>
        <fullName evidence="7">TerC family protein</fullName>
    </submittedName>
</protein>
<proteinExistence type="inferred from homology"/>
<feature type="transmembrane region" description="Helical" evidence="6">
    <location>
        <begin position="129"/>
        <end position="149"/>
    </location>
</feature>
<evidence type="ECO:0000313" key="7">
    <source>
        <dbReference type="EMBL" id="TQS41519.1"/>
    </source>
</evidence>
<dbReference type="EMBL" id="VIRS01000025">
    <property type="protein sequence ID" value="TQS41519.1"/>
    <property type="molecule type" value="Genomic_DNA"/>
</dbReference>
<name>A0A545AJP8_9ACTN</name>
<evidence type="ECO:0000256" key="3">
    <source>
        <dbReference type="ARBA" id="ARBA00022692"/>
    </source>
</evidence>
<feature type="transmembrane region" description="Helical" evidence="6">
    <location>
        <begin position="72"/>
        <end position="91"/>
    </location>
</feature>
<dbReference type="RefSeq" id="WP_142708023.1">
    <property type="nucleotide sequence ID" value="NZ_VIRS01000025.1"/>
</dbReference>
<feature type="transmembrane region" description="Helical" evidence="6">
    <location>
        <begin position="223"/>
        <end position="244"/>
    </location>
</feature>
<organism evidence="7 8">
    <name type="scientific">Cryptosporangium phraense</name>
    <dbReference type="NCBI Taxonomy" id="2593070"/>
    <lineage>
        <taxon>Bacteria</taxon>
        <taxon>Bacillati</taxon>
        <taxon>Actinomycetota</taxon>
        <taxon>Actinomycetes</taxon>
        <taxon>Cryptosporangiales</taxon>
        <taxon>Cryptosporangiaceae</taxon>
        <taxon>Cryptosporangium</taxon>
    </lineage>
</organism>
<reference evidence="7 8" key="1">
    <citation type="submission" date="2019-07" db="EMBL/GenBank/DDBJ databases">
        <title>Cryptosporangium phraense sp. nov., isolated from plant litter.</title>
        <authorList>
            <person name="Suriyachadkun C."/>
        </authorList>
    </citation>
    <scope>NUCLEOTIDE SEQUENCE [LARGE SCALE GENOMIC DNA]</scope>
    <source>
        <strain evidence="7 8">A-T 5661</strain>
    </source>
</reference>
<dbReference type="InterPro" id="IPR022369">
    <property type="entry name" value="Integral_membrane_TerC_rswitch"/>
</dbReference>
<feature type="transmembrane region" description="Helical" evidence="6">
    <location>
        <begin position="103"/>
        <end position="123"/>
    </location>
</feature>
<dbReference type="OrthoDB" id="5242957at2"/>
<dbReference type="Pfam" id="PF03741">
    <property type="entry name" value="TerC"/>
    <property type="match status" value="1"/>
</dbReference>
<evidence type="ECO:0000256" key="6">
    <source>
        <dbReference type="SAM" id="Phobius"/>
    </source>
</evidence>
<feature type="transmembrane region" description="Helical" evidence="6">
    <location>
        <begin position="190"/>
        <end position="217"/>
    </location>
</feature>
<feature type="transmembrane region" description="Helical" evidence="6">
    <location>
        <begin position="296"/>
        <end position="316"/>
    </location>
</feature>
<dbReference type="AlphaFoldDB" id="A0A545AJP8"/>
<dbReference type="InterPro" id="IPR005496">
    <property type="entry name" value="Integral_membrane_TerC"/>
</dbReference>
<dbReference type="Proteomes" id="UP000317982">
    <property type="component" value="Unassembled WGS sequence"/>
</dbReference>
<comment type="similarity">
    <text evidence="2">Belongs to the TerC family.</text>
</comment>
<evidence type="ECO:0000256" key="5">
    <source>
        <dbReference type="ARBA" id="ARBA00023136"/>
    </source>
</evidence>
<evidence type="ECO:0000313" key="8">
    <source>
        <dbReference type="Proteomes" id="UP000317982"/>
    </source>
</evidence>
<evidence type="ECO:0000256" key="1">
    <source>
        <dbReference type="ARBA" id="ARBA00004141"/>
    </source>
</evidence>
<feature type="transmembrane region" description="Helical" evidence="6">
    <location>
        <begin position="39"/>
        <end position="60"/>
    </location>
</feature>
<keyword evidence="5 6" id="KW-0472">Membrane</keyword>
<evidence type="ECO:0000256" key="4">
    <source>
        <dbReference type="ARBA" id="ARBA00022989"/>
    </source>
</evidence>
<dbReference type="NCBIfam" id="TIGR03718">
    <property type="entry name" value="R_switched_Alx"/>
    <property type="match status" value="1"/>
</dbReference>
<accession>A0A545AJP8</accession>
<keyword evidence="3 6" id="KW-0812">Transmembrane</keyword>
<dbReference type="InParanoid" id="A0A545AJP8"/>
<dbReference type="FunCoup" id="A0A545AJP8">
    <property type="interactions" value="52"/>
</dbReference>
<dbReference type="PANTHER" id="PTHR30238">
    <property type="entry name" value="MEMBRANE BOUND PREDICTED REDOX MODULATOR"/>
    <property type="match status" value="1"/>
</dbReference>
<dbReference type="GO" id="GO:0016020">
    <property type="term" value="C:membrane"/>
    <property type="evidence" value="ECO:0007669"/>
    <property type="project" value="UniProtKB-SubCell"/>
</dbReference>